<reference evidence="2 3" key="1">
    <citation type="journal article" date="2020" name="Phytopathology">
        <title>Genome Sequence Resources of Colletotrichum truncatum, C. plurivorum, C. musicola, and C. sojae: Four Species Pathogenic to Soybean (Glycine max).</title>
        <authorList>
            <person name="Rogerio F."/>
            <person name="Boufleur T.R."/>
            <person name="Ciampi-Guillardi M."/>
            <person name="Sukno S.A."/>
            <person name="Thon M.R."/>
            <person name="Massola Junior N.S."/>
            <person name="Baroncelli R."/>
        </authorList>
    </citation>
    <scope>NUCLEOTIDE SEQUENCE [LARGE SCALE GENOMIC DNA]</scope>
    <source>
        <strain evidence="2 3">LFN0009</strain>
    </source>
</reference>
<gene>
    <name evidence="2" type="ORF">CSOJ01_10174</name>
</gene>
<evidence type="ECO:0000313" key="3">
    <source>
        <dbReference type="Proteomes" id="UP000652219"/>
    </source>
</evidence>
<dbReference type="Proteomes" id="UP000652219">
    <property type="component" value="Unassembled WGS sequence"/>
</dbReference>
<dbReference type="EMBL" id="WIGN01000208">
    <property type="protein sequence ID" value="KAF6804447.1"/>
    <property type="molecule type" value="Genomic_DNA"/>
</dbReference>
<sequence>MWHLWLCVDDGMLLPARMLDVEEILVVTLNEYRLFLPRDGTERGRCGGIWRSAGPMQKPGCRVMWGTIAAKIPNLSPTTSLKTTRIFLGKTHEGPPPQRRVARERRTGKGPRRHVTSQKGNGLRTLCLGATATCGISRGHMQRAAAAGGTEEHHKVLREWGESHRVCRRPDWKYRYMEGTRHSDTGSGVWRTRRGRASSGSRYERLEPRRAWADFCVCCP</sequence>
<organism evidence="2 3">
    <name type="scientific">Colletotrichum sojae</name>
    <dbReference type="NCBI Taxonomy" id="2175907"/>
    <lineage>
        <taxon>Eukaryota</taxon>
        <taxon>Fungi</taxon>
        <taxon>Dikarya</taxon>
        <taxon>Ascomycota</taxon>
        <taxon>Pezizomycotina</taxon>
        <taxon>Sordariomycetes</taxon>
        <taxon>Hypocreomycetidae</taxon>
        <taxon>Glomerellales</taxon>
        <taxon>Glomerellaceae</taxon>
        <taxon>Colletotrichum</taxon>
        <taxon>Colletotrichum orchidearum species complex</taxon>
    </lineage>
</organism>
<feature type="region of interest" description="Disordered" evidence="1">
    <location>
        <begin position="89"/>
        <end position="119"/>
    </location>
</feature>
<evidence type="ECO:0000313" key="2">
    <source>
        <dbReference type="EMBL" id="KAF6804447.1"/>
    </source>
</evidence>
<keyword evidence="3" id="KW-1185">Reference proteome</keyword>
<proteinExistence type="predicted"/>
<comment type="caution">
    <text evidence="2">The sequence shown here is derived from an EMBL/GenBank/DDBJ whole genome shotgun (WGS) entry which is preliminary data.</text>
</comment>
<feature type="compositionally biased region" description="Basic residues" evidence="1">
    <location>
        <begin position="100"/>
        <end position="116"/>
    </location>
</feature>
<accession>A0A8H6J0V3</accession>
<name>A0A8H6J0V3_9PEZI</name>
<protein>
    <submittedName>
        <fullName evidence="2">Uncharacterized protein</fullName>
    </submittedName>
</protein>
<evidence type="ECO:0000256" key="1">
    <source>
        <dbReference type="SAM" id="MobiDB-lite"/>
    </source>
</evidence>
<dbReference type="AlphaFoldDB" id="A0A8H6J0V3"/>